<evidence type="ECO:0000313" key="10">
    <source>
        <dbReference type="Proteomes" id="UP000075787"/>
    </source>
</evidence>
<keyword evidence="5 9" id="KW-0067">ATP-binding</keyword>
<evidence type="ECO:0000256" key="2">
    <source>
        <dbReference type="ARBA" id="ARBA00022448"/>
    </source>
</evidence>
<dbReference type="InterPro" id="IPR008995">
    <property type="entry name" value="Mo/tungstate-bd_C_term_dom"/>
</dbReference>
<feature type="domain" description="ABC transporter" evidence="8">
    <location>
        <begin position="4"/>
        <end position="252"/>
    </location>
</feature>
<dbReference type="PANTHER" id="PTHR43875">
    <property type="entry name" value="MALTODEXTRIN IMPORT ATP-BINDING PROTEIN MSMX"/>
    <property type="match status" value="1"/>
</dbReference>
<evidence type="ECO:0000256" key="6">
    <source>
        <dbReference type="ARBA" id="ARBA00022967"/>
    </source>
</evidence>
<dbReference type="AlphaFoldDB" id="A0A162KWU4"/>
<dbReference type="FunFam" id="3.40.50.300:FF:000042">
    <property type="entry name" value="Maltose/maltodextrin ABC transporter, ATP-binding protein"/>
    <property type="match status" value="1"/>
</dbReference>
<comment type="caution">
    <text evidence="9">The sequence shown here is derived from an EMBL/GenBank/DDBJ whole genome shotgun (WGS) entry which is preliminary data.</text>
</comment>
<accession>A0A162KWU4</accession>
<dbReference type="EMBL" id="LPZR01000157">
    <property type="protein sequence ID" value="KYO52334.1"/>
    <property type="molecule type" value="Genomic_DNA"/>
</dbReference>
<evidence type="ECO:0000313" key="9">
    <source>
        <dbReference type="EMBL" id="KYO52334.1"/>
    </source>
</evidence>
<dbReference type="InterPro" id="IPR013611">
    <property type="entry name" value="Transp-assoc_OB_typ2"/>
</dbReference>
<dbReference type="RefSeq" id="WP_062764493.1">
    <property type="nucleotide sequence ID" value="NZ_CP121043.1"/>
</dbReference>
<dbReference type="InterPro" id="IPR027417">
    <property type="entry name" value="P-loop_NTPase"/>
</dbReference>
<reference evidence="9 10" key="1">
    <citation type="submission" date="2015-12" db="EMBL/GenBank/DDBJ databases">
        <title>Genome sequence of Tistrella mobilis MCCC 1A02139.</title>
        <authorList>
            <person name="Lu L."/>
            <person name="Lai Q."/>
            <person name="Shao Z."/>
            <person name="Qian P."/>
        </authorList>
    </citation>
    <scope>NUCLEOTIDE SEQUENCE [LARGE SCALE GENOMIC DNA]</scope>
    <source>
        <strain evidence="9 10">MCCC 1A02139</strain>
    </source>
</reference>
<dbReference type="Gene3D" id="2.40.50.100">
    <property type="match status" value="1"/>
</dbReference>
<dbReference type="InterPro" id="IPR003439">
    <property type="entry name" value="ABC_transporter-like_ATP-bd"/>
</dbReference>
<dbReference type="InterPro" id="IPR012340">
    <property type="entry name" value="NA-bd_OB-fold"/>
</dbReference>
<dbReference type="InterPro" id="IPR047641">
    <property type="entry name" value="ABC_transpr_MalK/UgpC-like"/>
</dbReference>
<dbReference type="OrthoDB" id="394852at2"/>
<evidence type="ECO:0000256" key="4">
    <source>
        <dbReference type="ARBA" id="ARBA00022741"/>
    </source>
</evidence>
<dbReference type="Gene3D" id="3.40.50.300">
    <property type="entry name" value="P-loop containing nucleotide triphosphate hydrolases"/>
    <property type="match status" value="1"/>
</dbReference>
<dbReference type="PANTHER" id="PTHR43875:SF15">
    <property type="entry name" value="TREHALOSE IMPORT ATP-BINDING PROTEIN SUGC"/>
    <property type="match status" value="1"/>
</dbReference>
<dbReference type="InterPro" id="IPR017871">
    <property type="entry name" value="ABC_transporter-like_CS"/>
</dbReference>
<sequence length="388" mass="41587">MAAIDICGITKNFGHTEVLKRVDLDIRDGEFLTLVGPSGCGKSTLLRIIAGLESQTGGEIRIAGAAVDHLRARDRDLAMVFQSYALYPHLTVAENIAVPLNMRRLNAARRLPLLGPLLPGTGRITAEIKAEVMATAAMLGIGHLLARRPGQLSGGQRQRVALGRAMVRHPRAFLMDEPLSNLDAKMRVHMRAEIARLHRRLGTTFIYVTHDQAEAMTMSDRLAVMMEGRILQLDTPDAVYDDPADIRVAEFIGSPRINLVTTRLAPSGRLLLGDRLLALRPAAPGITPGAEIRLGFRPEHADLVPADRAALRGRVSLLENLGSDLLVHLELDDAAGGGTAVVRLDPARGRPAEGEICGIAMGPKLLAFGADGARLPLAAAPAAEMAHV</sequence>
<organism evidence="9 10">
    <name type="scientific">Tistrella mobilis</name>
    <dbReference type="NCBI Taxonomy" id="171437"/>
    <lineage>
        <taxon>Bacteria</taxon>
        <taxon>Pseudomonadati</taxon>
        <taxon>Pseudomonadota</taxon>
        <taxon>Alphaproteobacteria</taxon>
        <taxon>Geminicoccales</taxon>
        <taxon>Geminicoccaceae</taxon>
        <taxon>Tistrella</taxon>
    </lineage>
</organism>
<dbReference type="Gene3D" id="2.40.50.140">
    <property type="entry name" value="Nucleic acid-binding proteins"/>
    <property type="match status" value="1"/>
</dbReference>
<dbReference type="GO" id="GO:0055052">
    <property type="term" value="C:ATP-binding cassette (ABC) transporter complex, substrate-binding subunit-containing"/>
    <property type="evidence" value="ECO:0007669"/>
    <property type="project" value="TreeGrafter"/>
</dbReference>
<proteinExistence type="inferred from homology"/>
<dbReference type="GeneID" id="97239612"/>
<dbReference type="Pfam" id="PF00005">
    <property type="entry name" value="ABC_tran"/>
    <property type="match status" value="1"/>
</dbReference>
<protein>
    <submittedName>
        <fullName evidence="9">Glycerol-3-phosphate ABC transporter ATP-binding protein</fullName>
    </submittedName>
</protein>
<dbReference type="SMART" id="SM00382">
    <property type="entry name" value="AAA"/>
    <property type="match status" value="1"/>
</dbReference>
<evidence type="ECO:0000256" key="7">
    <source>
        <dbReference type="ARBA" id="ARBA00023136"/>
    </source>
</evidence>
<dbReference type="PROSITE" id="PS50893">
    <property type="entry name" value="ABC_TRANSPORTER_2"/>
    <property type="match status" value="1"/>
</dbReference>
<dbReference type="GO" id="GO:0016887">
    <property type="term" value="F:ATP hydrolysis activity"/>
    <property type="evidence" value="ECO:0007669"/>
    <property type="project" value="InterPro"/>
</dbReference>
<dbReference type="Proteomes" id="UP000075787">
    <property type="component" value="Unassembled WGS sequence"/>
</dbReference>
<evidence type="ECO:0000256" key="3">
    <source>
        <dbReference type="ARBA" id="ARBA00022475"/>
    </source>
</evidence>
<dbReference type="SUPFAM" id="SSF50331">
    <property type="entry name" value="MOP-like"/>
    <property type="match status" value="1"/>
</dbReference>
<dbReference type="InterPro" id="IPR003593">
    <property type="entry name" value="AAA+_ATPase"/>
</dbReference>
<evidence type="ECO:0000256" key="1">
    <source>
        <dbReference type="ARBA" id="ARBA00005417"/>
    </source>
</evidence>
<keyword evidence="6" id="KW-1278">Translocase</keyword>
<evidence type="ECO:0000259" key="8">
    <source>
        <dbReference type="PROSITE" id="PS50893"/>
    </source>
</evidence>
<dbReference type="Pfam" id="PF08402">
    <property type="entry name" value="TOBE_2"/>
    <property type="match status" value="1"/>
</dbReference>
<dbReference type="GO" id="GO:0140359">
    <property type="term" value="F:ABC-type transporter activity"/>
    <property type="evidence" value="ECO:0007669"/>
    <property type="project" value="UniProtKB-ARBA"/>
</dbReference>
<keyword evidence="2" id="KW-0813">Transport</keyword>
<keyword evidence="4" id="KW-0547">Nucleotide-binding</keyword>
<dbReference type="SUPFAM" id="SSF52540">
    <property type="entry name" value="P-loop containing nucleoside triphosphate hydrolases"/>
    <property type="match status" value="1"/>
</dbReference>
<keyword evidence="7" id="KW-0472">Membrane</keyword>
<dbReference type="PROSITE" id="PS00211">
    <property type="entry name" value="ABC_TRANSPORTER_1"/>
    <property type="match status" value="1"/>
</dbReference>
<gene>
    <name evidence="9" type="ORF">AUP44_00880</name>
</gene>
<name>A0A162KWU4_9PROT</name>
<evidence type="ECO:0000256" key="5">
    <source>
        <dbReference type="ARBA" id="ARBA00022840"/>
    </source>
</evidence>
<dbReference type="GO" id="GO:0005524">
    <property type="term" value="F:ATP binding"/>
    <property type="evidence" value="ECO:0007669"/>
    <property type="project" value="UniProtKB-KW"/>
</dbReference>
<comment type="similarity">
    <text evidence="1">Belongs to the ABC transporter superfamily.</text>
</comment>
<keyword evidence="3" id="KW-1003">Cell membrane</keyword>